<dbReference type="CDD" id="cd00865">
    <property type="entry name" value="PEBP_bact_arch"/>
    <property type="match status" value="1"/>
</dbReference>
<dbReference type="InterPro" id="IPR005247">
    <property type="entry name" value="YbhB_YbcL/LppC-like"/>
</dbReference>
<accession>A0ABW8JL97</accession>
<dbReference type="RefSeq" id="WP_404548781.1">
    <property type="nucleotide sequence ID" value="NZ_JADIKJ010000019.1"/>
</dbReference>
<dbReference type="Gene3D" id="3.90.280.10">
    <property type="entry name" value="PEBP-like"/>
    <property type="match status" value="1"/>
</dbReference>
<reference evidence="2 3" key="1">
    <citation type="submission" date="2020-10" db="EMBL/GenBank/DDBJ databases">
        <title>Phylogeny of dyella-like bacteria.</title>
        <authorList>
            <person name="Fu J."/>
        </authorList>
    </citation>
    <scope>NUCLEOTIDE SEQUENCE [LARGE SCALE GENOMIC DNA]</scope>
    <source>
        <strain evidence="2 3">JP1</strain>
    </source>
</reference>
<proteinExistence type="predicted"/>
<keyword evidence="2" id="KW-0649">Protein kinase inhibitor</keyword>
<dbReference type="Proteomes" id="UP001620461">
    <property type="component" value="Unassembled WGS sequence"/>
</dbReference>
<gene>
    <name evidence="2" type="ORF">ISP15_16230</name>
</gene>
<evidence type="ECO:0000256" key="1">
    <source>
        <dbReference type="SAM" id="MobiDB-lite"/>
    </source>
</evidence>
<organism evidence="2 3">
    <name type="scientific">Dyella jejuensis</name>
    <dbReference type="NCBI Taxonomy" id="1432009"/>
    <lineage>
        <taxon>Bacteria</taxon>
        <taxon>Pseudomonadati</taxon>
        <taxon>Pseudomonadota</taxon>
        <taxon>Gammaproteobacteria</taxon>
        <taxon>Lysobacterales</taxon>
        <taxon>Rhodanobacteraceae</taxon>
        <taxon>Dyella</taxon>
    </lineage>
</organism>
<dbReference type="PANTHER" id="PTHR30289:SF1">
    <property type="entry name" value="PEBP (PHOSPHATIDYLETHANOLAMINE-BINDING PROTEIN) FAMILY PROTEIN"/>
    <property type="match status" value="1"/>
</dbReference>
<dbReference type="InterPro" id="IPR008914">
    <property type="entry name" value="PEBP"/>
</dbReference>
<sequence length="140" mass="14889">MPPALTCDGRDLSPQVQLPAPPSGTKSFAVVMEDPDAPTVFTHWLAYDLPATTRLLPEGASTSARRLDQAVEGTNSFGHIGYGGPCPPQGNAHHYVLHVYALDVALRLPPGQTREQWDAAAKGHVLAEAQITGLYARGGH</sequence>
<dbReference type="NCBIfam" id="TIGR00481">
    <property type="entry name" value="YbhB/YbcL family Raf kinase inhibitor-like protein"/>
    <property type="match status" value="1"/>
</dbReference>
<dbReference type="EMBL" id="JADIKJ010000019">
    <property type="protein sequence ID" value="MFK2901888.1"/>
    <property type="molecule type" value="Genomic_DNA"/>
</dbReference>
<dbReference type="SUPFAM" id="SSF49777">
    <property type="entry name" value="PEBP-like"/>
    <property type="match status" value="1"/>
</dbReference>
<evidence type="ECO:0000313" key="2">
    <source>
        <dbReference type="EMBL" id="MFK2901888.1"/>
    </source>
</evidence>
<dbReference type="PANTHER" id="PTHR30289">
    <property type="entry name" value="UNCHARACTERIZED PROTEIN YBCL-RELATED"/>
    <property type="match status" value="1"/>
</dbReference>
<dbReference type="GO" id="GO:0004860">
    <property type="term" value="F:protein kinase inhibitor activity"/>
    <property type="evidence" value="ECO:0007669"/>
    <property type="project" value="UniProtKB-KW"/>
</dbReference>
<feature type="region of interest" description="Disordered" evidence="1">
    <location>
        <begin position="1"/>
        <end position="24"/>
    </location>
</feature>
<protein>
    <submittedName>
        <fullName evidence="2">YbhB/YbcL family Raf kinase inhibitor-like protein</fullName>
    </submittedName>
</protein>
<name>A0ABW8JL97_9GAMM</name>
<dbReference type="InterPro" id="IPR036610">
    <property type="entry name" value="PEBP-like_sf"/>
</dbReference>
<keyword evidence="3" id="KW-1185">Reference proteome</keyword>
<comment type="caution">
    <text evidence="2">The sequence shown here is derived from an EMBL/GenBank/DDBJ whole genome shotgun (WGS) entry which is preliminary data.</text>
</comment>
<evidence type="ECO:0000313" key="3">
    <source>
        <dbReference type="Proteomes" id="UP001620461"/>
    </source>
</evidence>
<dbReference type="Pfam" id="PF01161">
    <property type="entry name" value="PBP"/>
    <property type="match status" value="1"/>
</dbReference>